<dbReference type="PANTHER" id="PTHR10291:SF43">
    <property type="entry name" value="DEHYDRODOLICHYL DIPHOSPHATE SYNTHASE COMPLEX SUBUNIT DHDDS"/>
    <property type="match status" value="1"/>
</dbReference>
<reference evidence="6 7" key="1">
    <citation type="submission" date="2020-11" db="EMBL/GenBank/DDBJ databases">
        <authorList>
            <person name="Wallbank WR R."/>
            <person name="Pardo Diaz C."/>
            <person name="Kozak K."/>
            <person name="Martin S."/>
            <person name="Jiggins C."/>
            <person name="Moest M."/>
            <person name="Warren A I."/>
            <person name="Generalovic N T."/>
            <person name="Byers J.R.P. K."/>
            <person name="Montejo-Kovacevich G."/>
            <person name="Yen C E."/>
        </authorList>
    </citation>
    <scope>NUCLEOTIDE SEQUENCE [LARGE SCALE GENOMIC DNA]</scope>
</reference>
<dbReference type="GO" id="GO:0045547">
    <property type="term" value="F:ditrans,polycis-polyprenyl diphosphate synthase [(2E,6E)-farnesyl diphosphate specific] activity"/>
    <property type="evidence" value="ECO:0007669"/>
    <property type="project" value="UniProtKB-EC"/>
</dbReference>
<dbReference type="InParanoid" id="A0A7R8Z1A2"/>
<dbReference type="OMA" id="FDRRDLW"/>
<keyword evidence="3" id="KW-0460">Magnesium</keyword>
<dbReference type="NCBIfam" id="TIGR00055">
    <property type="entry name" value="uppS"/>
    <property type="match status" value="1"/>
</dbReference>
<comment type="catalytic activity">
    <reaction evidence="4">
        <text>n isopentenyl diphosphate + (2E,6E)-farnesyl diphosphate = a di-trans,poly-cis-polyprenyl diphosphate + n diphosphate</text>
        <dbReference type="Rhea" id="RHEA:53008"/>
        <dbReference type="Rhea" id="RHEA-COMP:19494"/>
        <dbReference type="ChEBI" id="CHEBI:33019"/>
        <dbReference type="ChEBI" id="CHEBI:128769"/>
        <dbReference type="ChEBI" id="CHEBI:136960"/>
        <dbReference type="ChEBI" id="CHEBI:175763"/>
        <dbReference type="EC" id="2.5.1.87"/>
    </reaction>
</comment>
<organism evidence="6 7">
    <name type="scientific">Hermetia illucens</name>
    <name type="common">Black soldier fly</name>
    <dbReference type="NCBI Taxonomy" id="343691"/>
    <lineage>
        <taxon>Eukaryota</taxon>
        <taxon>Metazoa</taxon>
        <taxon>Ecdysozoa</taxon>
        <taxon>Arthropoda</taxon>
        <taxon>Hexapoda</taxon>
        <taxon>Insecta</taxon>
        <taxon>Pterygota</taxon>
        <taxon>Neoptera</taxon>
        <taxon>Endopterygota</taxon>
        <taxon>Diptera</taxon>
        <taxon>Brachycera</taxon>
        <taxon>Stratiomyomorpha</taxon>
        <taxon>Stratiomyidae</taxon>
        <taxon>Hermetiinae</taxon>
        <taxon>Hermetia</taxon>
    </lineage>
</organism>
<name>A0A7R8Z1A2_HERIL</name>
<comment type="similarity">
    <text evidence="1 5">Belongs to the UPP synthase family.</text>
</comment>
<dbReference type="GO" id="GO:0016094">
    <property type="term" value="P:polyprenol biosynthetic process"/>
    <property type="evidence" value="ECO:0007669"/>
    <property type="project" value="TreeGrafter"/>
</dbReference>
<dbReference type="CDD" id="cd00475">
    <property type="entry name" value="Cis_IPPS"/>
    <property type="match status" value="1"/>
</dbReference>
<dbReference type="HAMAP" id="MF_01139">
    <property type="entry name" value="ISPT"/>
    <property type="match status" value="1"/>
</dbReference>
<accession>A0A7R8Z1A2</accession>
<evidence type="ECO:0000313" key="7">
    <source>
        <dbReference type="Proteomes" id="UP000594454"/>
    </source>
</evidence>
<dbReference type="PROSITE" id="PS01066">
    <property type="entry name" value="UPP_SYNTHASE"/>
    <property type="match status" value="1"/>
</dbReference>
<evidence type="ECO:0000256" key="5">
    <source>
        <dbReference type="RuleBase" id="RU363018"/>
    </source>
</evidence>
<dbReference type="InterPro" id="IPR036424">
    <property type="entry name" value="UPP_synth-like_sf"/>
</dbReference>
<gene>
    <name evidence="6" type="ORF">HERILL_LOCUS15795</name>
</gene>
<dbReference type="Proteomes" id="UP000594454">
    <property type="component" value="Chromosome 6"/>
</dbReference>
<dbReference type="FunFam" id="3.40.1180.10:FF:000005">
    <property type="entry name" value="Alkyl transferase"/>
    <property type="match status" value="1"/>
</dbReference>
<dbReference type="FunCoup" id="A0A7R8Z1A2">
    <property type="interactions" value="1138"/>
</dbReference>
<keyword evidence="7" id="KW-1185">Reference proteome</keyword>
<dbReference type="GO" id="GO:0005783">
    <property type="term" value="C:endoplasmic reticulum"/>
    <property type="evidence" value="ECO:0007669"/>
    <property type="project" value="TreeGrafter"/>
</dbReference>
<dbReference type="Pfam" id="PF01255">
    <property type="entry name" value="Prenyltransf"/>
    <property type="match status" value="1"/>
</dbReference>
<proteinExistence type="inferred from homology"/>
<dbReference type="EC" id="2.5.1.-" evidence="5"/>
<keyword evidence="2 5" id="KW-0808">Transferase</keyword>
<dbReference type="Gene3D" id="3.40.1180.10">
    <property type="entry name" value="Decaprenyl diphosphate synthase-like"/>
    <property type="match status" value="1"/>
</dbReference>
<evidence type="ECO:0000313" key="6">
    <source>
        <dbReference type="EMBL" id="CAD7093519.1"/>
    </source>
</evidence>
<dbReference type="PANTHER" id="PTHR10291">
    <property type="entry name" value="DEHYDRODOLICHYL DIPHOSPHATE SYNTHASE FAMILY MEMBER"/>
    <property type="match status" value="1"/>
</dbReference>
<evidence type="ECO:0000256" key="2">
    <source>
        <dbReference type="ARBA" id="ARBA00022679"/>
    </source>
</evidence>
<dbReference type="SUPFAM" id="SSF64005">
    <property type="entry name" value="Undecaprenyl diphosphate synthase"/>
    <property type="match status" value="1"/>
</dbReference>
<dbReference type="GO" id="GO:1904423">
    <property type="term" value="C:dehydrodolichyl diphosphate synthase complex"/>
    <property type="evidence" value="ECO:0007669"/>
    <property type="project" value="TreeGrafter"/>
</dbReference>
<evidence type="ECO:0000256" key="4">
    <source>
        <dbReference type="ARBA" id="ARBA00047353"/>
    </source>
</evidence>
<dbReference type="InterPro" id="IPR018520">
    <property type="entry name" value="UPP_synth-like_CS"/>
</dbReference>
<dbReference type="EMBL" id="LR899014">
    <property type="protein sequence ID" value="CAD7093519.1"/>
    <property type="molecule type" value="Genomic_DNA"/>
</dbReference>
<dbReference type="OrthoDB" id="4173905at2759"/>
<dbReference type="AlphaFoldDB" id="A0A7R8Z1A2"/>
<protein>
    <recommendedName>
        <fullName evidence="5">Alkyl transferase</fullName>
        <ecNumber evidence="5">2.5.1.-</ecNumber>
    </recommendedName>
</protein>
<sequence>MTLIRENEYKWYEKLAFNVIKCGPIPRHIAIIMDGNRRFAKTENIEKIEGHSRGFDKLSECLGWCLELGVKEVTAFAFSIENFKRSPEEVSALMDITKVKFQKLLEEKERLHENGVRIRILGNLALLPEELQQLMSEAMLMTEQNNNLFLNIAFAYTSREEITNAIQTICQEGGNLEEEDITEELVAQCLYTKDIKNPDLLIRTSGESRLSDFLMWQLSSTVLYFPKTFWPAITIWHLLYGIFCYQRSLLSISGYKTAIEQSSVKSQSGMSDRAKIFLHNVDMKRRDRLVRLSSAKHKGD</sequence>
<evidence type="ECO:0000256" key="3">
    <source>
        <dbReference type="ARBA" id="ARBA00022842"/>
    </source>
</evidence>
<dbReference type="InterPro" id="IPR001441">
    <property type="entry name" value="UPP_synth-like"/>
</dbReference>
<evidence type="ECO:0000256" key="1">
    <source>
        <dbReference type="ARBA" id="ARBA00005432"/>
    </source>
</evidence>